<gene>
    <name evidence="1" type="ORF">ACFFU1_14720</name>
</gene>
<dbReference type="Gene3D" id="1.50.10.100">
    <property type="entry name" value="Chondroitin AC/alginate lyase"/>
    <property type="match status" value="1"/>
</dbReference>
<name>A0ABV5H2M6_9FLAO</name>
<organism evidence="1 2">
    <name type="scientific">Algibacter miyuki</name>
    <dbReference type="NCBI Taxonomy" id="1306933"/>
    <lineage>
        <taxon>Bacteria</taxon>
        <taxon>Pseudomonadati</taxon>
        <taxon>Bacteroidota</taxon>
        <taxon>Flavobacteriia</taxon>
        <taxon>Flavobacteriales</taxon>
        <taxon>Flavobacteriaceae</taxon>
        <taxon>Algibacter</taxon>
    </lineage>
</organism>
<comment type="caution">
    <text evidence="1">The sequence shown here is derived from an EMBL/GenBank/DDBJ whole genome shotgun (WGS) entry which is preliminary data.</text>
</comment>
<dbReference type="EMBL" id="JBHMFA010000015">
    <property type="protein sequence ID" value="MFB9106154.1"/>
    <property type="molecule type" value="Genomic_DNA"/>
</dbReference>
<accession>A0ABV5H2M6</accession>
<evidence type="ECO:0000313" key="2">
    <source>
        <dbReference type="Proteomes" id="UP001589590"/>
    </source>
</evidence>
<proteinExistence type="predicted"/>
<dbReference type="SUPFAM" id="SSF48230">
    <property type="entry name" value="Chondroitin AC/alginate lyase"/>
    <property type="match status" value="1"/>
</dbReference>
<reference evidence="1 2" key="1">
    <citation type="submission" date="2024-09" db="EMBL/GenBank/DDBJ databases">
        <authorList>
            <person name="Sun Q."/>
            <person name="Mori K."/>
        </authorList>
    </citation>
    <scope>NUCLEOTIDE SEQUENCE [LARGE SCALE GENOMIC DNA]</scope>
    <source>
        <strain evidence="1 2">CECT 8300</strain>
    </source>
</reference>
<protein>
    <submittedName>
        <fullName evidence="1">Heparinase II/III family protein</fullName>
    </submittedName>
</protein>
<sequence>MNVLSLKFKVGSKQFLLGLFCCLIHVLCYAGSPISKVVFSSPLQTQAAKANETITYNFQLKNLKSTSETYTLNVKHPRELASENILSVASITLEPSGSYNGTLKVTVSDRIPLGGQEASAIELKDSEGYIIETLEFISVRSKAHPFLLATNAVFEDTKQKIKNYTWAKQNLDNMLMELDGFEFPERKIVSKPRPTKIWSSFDYSASDGEKAFQLALAYKLTGKAIYKEKVISLIKAVFDKDEGYLSIGAATNGVQVHEGNFFLFISAACDILYNEPEFSNTDKENIEASFRYYLELNKKHMDGLGIMNHQASANAGAIFVALYLQDMPQIEYLTEADGGMADQIGKGVMADGWWFEGTGNYCYLVVQRYSLVAQAFENYGMDLYHRRFPTKFKSEDFENSKEGFTGMKFDNWGPTGKNTRGLEDMVTPYVPFMDENAYLVSTNDSDLKAPNEFYELAYREYKFNDLAWVISKTERDSWVSLMYGVPELPEVEDPRTGSDFRENIGLVALRSQGQKETPENQIQAFLKYGTHGGWHGQFDRVSLAALDRNGHKYFGSEMVWYGYGKPGYKECVQTSATHNMVIVDELQQEAVPSEQLLFHKGDMMQASVVETNARWRQIPRWNAEKFPPWDDTDYANGFNPIQQRRISIVTDDYVILADYMKSDKKHNYDWLIHPVGFSSMQGAKKKGIALEKLSTDGNSPYKYFENAQWYTAKKGAKVEFIEGEHKLDVHTVWPKKSEIVISNYPNGGKQRRIRNNPDRRTYGVRVNEKEIVFLSLIEPYKGASSIEKIESASENEITVTLKDGRVQDISIENLKGILPKIKITETFAGKVKTEITK</sequence>
<dbReference type="PANTHER" id="PTHR39210:SF1">
    <property type="entry name" value="HEPARIN-SULFATE LYASE"/>
    <property type="match status" value="1"/>
</dbReference>
<dbReference type="Gene3D" id="2.70.98.70">
    <property type="match status" value="1"/>
</dbReference>
<dbReference type="PANTHER" id="PTHR39210">
    <property type="entry name" value="HEPARIN-SULFATE LYASE"/>
    <property type="match status" value="1"/>
</dbReference>
<evidence type="ECO:0000313" key="1">
    <source>
        <dbReference type="EMBL" id="MFB9106154.1"/>
    </source>
</evidence>
<keyword evidence="2" id="KW-1185">Reference proteome</keyword>
<dbReference type="Proteomes" id="UP001589590">
    <property type="component" value="Unassembled WGS sequence"/>
</dbReference>
<dbReference type="RefSeq" id="WP_290267649.1">
    <property type="nucleotide sequence ID" value="NZ_JAUFQP010000001.1"/>
</dbReference>
<dbReference type="InterPro" id="IPR008929">
    <property type="entry name" value="Chondroitin_lyas"/>
</dbReference>